<reference evidence="1" key="1">
    <citation type="submission" date="2023-04" db="EMBL/GenBank/DDBJ databases">
        <title>Phytophthora fragariaefolia NBRC 109709.</title>
        <authorList>
            <person name="Ichikawa N."/>
            <person name="Sato H."/>
            <person name="Tonouchi N."/>
        </authorList>
    </citation>
    <scope>NUCLEOTIDE SEQUENCE</scope>
    <source>
        <strain evidence="1">NBRC 109709</strain>
    </source>
</reference>
<evidence type="ECO:0000313" key="1">
    <source>
        <dbReference type="EMBL" id="GMF31745.1"/>
    </source>
</evidence>
<dbReference type="Proteomes" id="UP001165121">
    <property type="component" value="Unassembled WGS sequence"/>
</dbReference>
<accession>A0A9W6WXI5</accession>
<dbReference type="EMBL" id="BSXT01000650">
    <property type="protein sequence ID" value="GMF31745.1"/>
    <property type="molecule type" value="Genomic_DNA"/>
</dbReference>
<sequence>MIAKFDGQLATARQYTALRSWTVRFLKRNRLVVRRISHKGRTVGEEMQDVADVFANAIHVAVDEDGVLSFHKSYESKYSGLFNMDQTVVCMNNPGRLTIDYCGTTNVDVVQGTAINGGRCSVFCACPQLAKSSHRSSFLLVYGAAPSQKKCQPRRSVTHQWCIWCSQKHIATIQLWWNGLKRYALFWFCATTHELMSCGAFGVDMEVRHNWMPDAAVRQLEGAQNCEHPRAP</sequence>
<comment type="caution">
    <text evidence="1">The sequence shown here is derived from an EMBL/GenBank/DDBJ whole genome shotgun (WGS) entry which is preliminary data.</text>
</comment>
<proteinExistence type="predicted"/>
<dbReference type="AlphaFoldDB" id="A0A9W6WXI5"/>
<keyword evidence="2" id="KW-1185">Reference proteome</keyword>
<evidence type="ECO:0000313" key="2">
    <source>
        <dbReference type="Proteomes" id="UP001165121"/>
    </source>
</evidence>
<protein>
    <submittedName>
        <fullName evidence="1">Unnamed protein product</fullName>
    </submittedName>
</protein>
<gene>
    <name evidence="1" type="ORF">Pfra01_000736600</name>
</gene>
<dbReference type="OrthoDB" id="121316at2759"/>
<organism evidence="1 2">
    <name type="scientific">Phytophthora fragariaefolia</name>
    <dbReference type="NCBI Taxonomy" id="1490495"/>
    <lineage>
        <taxon>Eukaryota</taxon>
        <taxon>Sar</taxon>
        <taxon>Stramenopiles</taxon>
        <taxon>Oomycota</taxon>
        <taxon>Peronosporomycetes</taxon>
        <taxon>Peronosporales</taxon>
        <taxon>Peronosporaceae</taxon>
        <taxon>Phytophthora</taxon>
    </lineage>
</organism>
<name>A0A9W6WXI5_9STRA</name>